<protein>
    <recommendedName>
        <fullName evidence="3">C2H2-type domain-containing protein</fullName>
    </recommendedName>
</protein>
<evidence type="ECO:0000256" key="2">
    <source>
        <dbReference type="SAM" id="MobiDB-lite"/>
    </source>
</evidence>
<accession>A0A067Q8F4</accession>
<dbReference type="Proteomes" id="UP000027265">
    <property type="component" value="Unassembled WGS sequence"/>
</dbReference>
<evidence type="ECO:0000256" key="1">
    <source>
        <dbReference type="PROSITE-ProRule" id="PRU00042"/>
    </source>
</evidence>
<dbReference type="InParanoid" id="A0A067Q8F4"/>
<feature type="region of interest" description="Disordered" evidence="2">
    <location>
        <begin position="48"/>
        <end position="106"/>
    </location>
</feature>
<dbReference type="InterPro" id="IPR041078">
    <property type="entry name" value="Plavaka"/>
</dbReference>
<dbReference type="Pfam" id="PF18759">
    <property type="entry name" value="Plavaka"/>
    <property type="match status" value="1"/>
</dbReference>
<keyword evidence="1" id="KW-0479">Metal-binding</keyword>
<feature type="domain" description="C2H2-type" evidence="3">
    <location>
        <begin position="5"/>
        <end position="24"/>
    </location>
</feature>
<dbReference type="GO" id="GO:0008270">
    <property type="term" value="F:zinc ion binding"/>
    <property type="evidence" value="ECO:0007669"/>
    <property type="project" value="UniProtKB-KW"/>
</dbReference>
<dbReference type="PROSITE" id="PS50157">
    <property type="entry name" value="ZINC_FINGER_C2H2_2"/>
    <property type="match status" value="1"/>
</dbReference>
<dbReference type="HOGENOM" id="CLU_006344_3_1_1"/>
<name>A0A067Q8F4_9AGAM</name>
<keyword evidence="1" id="KW-0863">Zinc-finger</keyword>
<dbReference type="Gene3D" id="3.30.160.60">
    <property type="entry name" value="Classic Zinc Finger"/>
    <property type="match status" value="1"/>
</dbReference>
<proteinExistence type="predicted"/>
<reference evidence="5" key="1">
    <citation type="journal article" date="2014" name="Proc. Natl. Acad. Sci. U.S.A.">
        <title>Extensive sampling of basidiomycete genomes demonstrates inadequacy of the white-rot/brown-rot paradigm for wood decay fungi.</title>
        <authorList>
            <person name="Riley R."/>
            <person name="Salamov A.A."/>
            <person name="Brown D.W."/>
            <person name="Nagy L.G."/>
            <person name="Floudas D."/>
            <person name="Held B.W."/>
            <person name="Levasseur A."/>
            <person name="Lombard V."/>
            <person name="Morin E."/>
            <person name="Otillar R."/>
            <person name="Lindquist E.A."/>
            <person name="Sun H."/>
            <person name="LaButti K.M."/>
            <person name="Schmutz J."/>
            <person name="Jabbour D."/>
            <person name="Luo H."/>
            <person name="Baker S.E."/>
            <person name="Pisabarro A.G."/>
            <person name="Walton J.D."/>
            <person name="Blanchette R.A."/>
            <person name="Henrissat B."/>
            <person name="Martin F."/>
            <person name="Cullen D."/>
            <person name="Hibbett D.S."/>
            <person name="Grigoriev I.V."/>
        </authorList>
    </citation>
    <scope>NUCLEOTIDE SEQUENCE [LARGE SCALE GENOMIC DNA]</scope>
    <source>
        <strain evidence="5">MUCL 33604</strain>
    </source>
</reference>
<organism evidence="4 5">
    <name type="scientific">Jaapia argillacea MUCL 33604</name>
    <dbReference type="NCBI Taxonomy" id="933084"/>
    <lineage>
        <taxon>Eukaryota</taxon>
        <taxon>Fungi</taxon>
        <taxon>Dikarya</taxon>
        <taxon>Basidiomycota</taxon>
        <taxon>Agaricomycotina</taxon>
        <taxon>Agaricomycetes</taxon>
        <taxon>Agaricomycetidae</taxon>
        <taxon>Jaapiales</taxon>
        <taxon>Jaapiaceae</taxon>
        <taxon>Jaapia</taxon>
    </lineage>
</organism>
<dbReference type="EMBL" id="KL197716">
    <property type="protein sequence ID" value="KDQ58871.1"/>
    <property type="molecule type" value="Genomic_DNA"/>
</dbReference>
<dbReference type="STRING" id="933084.A0A067Q8F4"/>
<keyword evidence="1" id="KW-0862">Zinc</keyword>
<gene>
    <name evidence="4" type="ORF">JAAARDRAFT_192452</name>
</gene>
<dbReference type="InterPro" id="IPR013087">
    <property type="entry name" value="Znf_C2H2_type"/>
</dbReference>
<dbReference type="AlphaFoldDB" id="A0A067Q8F4"/>
<keyword evidence="5" id="KW-1185">Reference proteome</keyword>
<evidence type="ECO:0000313" key="5">
    <source>
        <dbReference type="Proteomes" id="UP000027265"/>
    </source>
</evidence>
<dbReference type="InterPro" id="IPR036236">
    <property type="entry name" value="Znf_C2H2_sf"/>
</dbReference>
<dbReference type="SUPFAM" id="SSF57667">
    <property type="entry name" value="beta-beta-alpha zinc fingers"/>
    <property type="match status" value="1"/>
</dbReference>
<evidence type="ECO:0000259" key="3">
    <source>
        <dbReference type="PROSITE" id="PS50157"/>
    </source>
</evidence>
<sequence>MTHPHICESCNKGFKRSSDLNRHQAQAAWCRWLIEDRQRLPPAVVPNYEELSDGEEDPLWNIDGDVSSDPLPSPDADDFVSHESLSGDNRGAVDTNPSNLPPRTHTNLHTTEQRAQMEESLDADPVVITKFPDAGRVHRRDNQTHAAYQKRATSNSNNPYYLFASKVDWEMAKWATEDGPGQAAFMRLLAIPGLIDELPELAPWQRCMVRAEGLPHEYELFFRDPMDCIKALYSNPAFVKYMMYAPEEHFADAGKTNHIFMEVMTSKWAWRVQANLPVGSTLVPVILSSDKTVLTIFTGEKTAYPVYITISNISKDLRRKPSYRAQILLGYLPTTTLDGLDLTDEDARLARQ</sequence>
<evidence type="ECO:0000313" key="4">
    <source>
        <dbReference type="EMBL" id="KDQ58871.1"/>
    </source>
</evidence>
<dbReference type="OrthoDB" id="2418900at2759"/>